<evidence type="ECO:0000313" key="1">
    <source>
        <dbReference type="EMBL" id="MDJ1650273.1"/>
    </source>
</evidence>
<proteinExistence type="predicted"/>
<accession>A0ABT7DL68</accession>
<dbReference type="Proteomes" id="UP001232750">
    <property type="component" value="Unassembled WGS sequence"/>
</dbReference>
<evidence type="ECO:0000313" key="2">
    <source>
        <dbReference type="Proteomes" id="UP001232750"/>
    </source>
</evidence>
<comment type="caution">
    <text evidence="1">The sequence shown here is derived from an EMBL/GenBank/DDBJ whole genome shotgun (WGS) entry which is preliminary data.</text>
</comment>
<gene>
    <name evidence="1" type="ORF">QNJ86_05640</name>
</gene>
<keyword evidence="2" id="KW-1185">Reference proteome</keyword>
<name>A0ABT7DL68_9ACTN</name>
<organism evidence="1 2">
    <name type="scientific">Gordonibacter faecis</name>
    <dbReference type="NCBI Taxonomy" id="3047475"/>
    <lineage>
        <taxon>Bacteria</taxon>
        <taxon>Bacillati</taxon>
        <taxon>Actinomycetota</taxon>
        <taxon>Coriobacteriia</taxon>
        <taxon>Eggerthellales</taxon>
        <taxon>Eggerthellaceae</taxon>
        <taxon>Gordonibacter</taxon>
    </lineage>
</organism>
<protein>
    <submittedName>
        <fullName evidence="1">Uncharacterized protein</fullName>
    </submittedName>
</protein>
<dbReference type="RefSeq" id="WP_283831627.1">
    <property type="nucleotide sequence ID" value="NZ_JASJEU010000012.1"/>
</dbReference>
<reference evidence="1 2" key="1">
    <citation type="submission" date="2023-05" db="EMBL/GenBank/DDBJ databases">
        <title>Gordonibacter KGMB12511T sp. nov., isolated from faeces of healthy Korean.</title>
        <authorList>
            <person name="Kim H.S."/>
            <person name="Kim J.-S."/>
            <person name="Suh M.K."/>
            <person name="Eom M.K."/>
            <person name="Do H.E."/>
            <person name="Lee J.-S."/>
        </authorList>
    </citation>
    <scope>NUCLEOTIDE SEQUENCE [LARGE SCALE GENOMIC DNA]</scope>
    <source>
        <strain evidence="1 2">KGMB12511</strain>
    </source>
</reference>
<dbReference type="EMBL" id="JASJEU010000012">
    <property type="protein sequence ID" value="MDJ1650273.1"/>
    <property type="molecule type" value="Genomic_DNA"/>
</dbReference>
<sequence length="154" mass="15898">MSEQARRLRRAAVVLGVLLVIALVLHVVGALGAPSVLAEASHVIATEVGETYGSPALPAGFEDEVLCAASFEDVRVSPEGSVVGFTARGTPAEAFKQVEGLMRDHGWTVVPGGDGASGSFLKEVGQYRWAFVGCVRVGDTTSVVVQCAADDGKG</sequence>